<protein>
    <recommendedName>
        <fullName evidence="3">SAM-dependent methyltransferase</fullName>
    </recommendedName>
</protein>
<dbReference type="SUPFAM" id="SSF53335">
    <property type="entry name" value="S-adenosyl-L-methionine-dependent methyltransferases"/>
    <property type="match status" value="1"/>
</dbReference>
<name>A0ABQ4SQC1_9HYPH</name>
<sequence>MLGWDLDGEALIAPAVARNKEAILGVLRRVLPPTGLVLEVASGSGEHAVHVAAACPGLVWQPSDPEPAARRSIAAHARRAGLPNLLPPLALDAAAPHWPVERADAVVAINLVHIAPLAAAAGLMAGAGRLLPAGAPLVLYGPFLEDGVPTAPGNLAFDADLRRRDPAWGLRDVADLAACARTHGLTLAERIAMPANNLTLVFRAAGEGPGPDRGADTP</sequence>
<keyword evidence="2" id="KW-1185">Reference proteome</keyword>
<evidence type="ECO:0000313" key="1">
    <source>
        <dbReference type="EMBL" id="GJE03954.1"/>
    </source>
</evidence>
<organism evidence="1 2">
    <name type="scientific">Methylobacterium isbiliense</name>
    <dbReference type="NCBI Taxonomy" id="315478"/>
    <lineage>
        <taxon>Bacteria</taxon>
        <taxon>Pseudomonadati</taxon>
        <taxon>Pseudomonadota</taxon>
        <taxon>Alphaproteobacteria</taxon>
        <taxon>Hyphomicrobiales</taxon>
        <taxon>Methylobacteriaceae</taxon>
        <taxon>Methylobacterium</taxon>
    </lineage>
</organism>
<dbReference type="InterPro" id="IPR010342">
    <property type="entry name" value="DUF938"/>
</dbReference>
<comment type="caution">
    <text evidence="1">The sequence shown here is derived from an EMBL/GenBank/DDBJ whole genome shotgun (WGS) entry which is preliminary data.</text>
</comment>
<dbReference type="Proteomes" id="UP001055153">
    <property type="component" value="Unassembled WGS sequence"/>
</dbReference>
<accession>A0ABQ4SQC1</accession>
<gene>
    <name evidence="1" type="ORF">GMJLKIPL_5911</name>
</gene>
<dbReference type="Pfam" id="PF06080">
    <property type="entry name" value="DUF938"/>
    <property type="match status" value="1"/>
</dbReference>
<dbReference type="Gene3D" id="3.40.50.150">
    <property type="entry name" value="Vaccinia Virus protein VP39"/>
    <property type="match status" value="1"/>
</dbReference>
<dbReference type="InterPro" id="IPR029063">
    <property type="entry name" value="SAM-dependent_MTases_sf"/>
</dbReference>
<reference evidence="1" key="2">
    <citation type="submission" date="2021-08" db="EMBL/GenBank/DDBJ databases">
        <authorList>
            <person name="Tani A."/>
            <person name="Ola A."/>
            <person name="Ogura Y."/>
            <person name="Katsura K."/>
            <person name="Hayashi T."/>
        </authorList>
    </citation>
    <scope>NUCLEOTIDE SEQUENCE</scope>
    <source>
        <strain evidence="1">DSM 17168</strain>
    </source>
</reference>
<evidence type="ECO:0008006" key="3">
    <source>
        <dbReference type="Google" id="ProtNLM"/>
    </source>
</evidence>
<dbReference type="EMBL" id="BPQQ01000097">
    <property type="protein sequence ID" value="GJE03954.1"/>
    <property type="molecule type" value="Genomic_DNA"/>
</dbReference>
<reference evidence="1" key="1">
    <citation type="journal article" date="2021" name="Front. Microbiol.">
        <title>Comprehensive Comparative Genomics and Phenotyping of Methylobacterium Species.</title>
        <authorList>
            <person name="Alessa O."/>
            <person name="Ogura Y."/>
            <person name="Fujitani Y."/>
            <person name="Takami H."/>
            <person name="Hayashi T."/>
            <person name="Sahin N."/>
            <person name="Tani A."/>
        </authorList>
    </citation>
    <scope>NUCLEOTIDE SEQUENCE</scope>
    <source>
        <strain evidence="1">DSM 17168</strain>
    </source>
</reference>
<dbReference type="RefSeq" id="WP_238241323.1">
    <property type="nucleotide sequence ID" value="NZ_BPQQ01000097.1"/>
</dbReference>
<proteinExistence type="predicted"/>
<dbReference type="PANTHER" id="PTHR20974:SF0">
    <property type="entry name" value="UPF0585 PROTEIN CG18661"/>
    <property type="match status" value="1"/>
</dbReference>
<evidence type="ECO:0000313" key="2">
    <source>
        <dbReference type="Proteomes" id="UP001055153"/>
    </source>
</evidence>
<dbReference type="PANTHER" id="PTHR20974">
    <property type="entry name" value="UPF0585 PROTEIN CG18661"/>
    <property type="match status" value="1"/>
</dbReference>